<dbReference type="GeneTree" id="ENSGT00390000000715"/>
<dbReference type="SUPFAM" id="SSF53474">
    <property type="entry name" value="alpha/beta-Hydrolases"/>
    <property type="match status" value="1"/>
</dbReference>
<reference evidence="8" key="3">
    <citation type="submission" date="2025-09" db="UniProtKB">
        <authorList>
            <consortium name="Ensembl"/>
        </authorList>
    </citation>
    <scope>IDENTIFICATION</scope>
</reference>
<dbReference type="GO" id="GO:0005640">
    <property type="term" value="C:nuclear outer membrane"/>
    <property type="evidence" value="ECO:0007669"/>
    <property type="project" value="UniProtKB-SubCell"/>
</dbReference>
<dbReference type="STRING" id="7897.ENSLACP00000009642"/>
<organism evidence="8 9">
    <name type="scientific">Latimeria chalumnae</name>
    <name type="common">Coelacanth</name>
    <dbReference type="NCBI Taxonomy" id="7897"/>
    <lineage>
        <taxon>Eukaryota</taxon>
        <taxon>Metazoa</taxon>
        <taxon>Chordata</taxon>
        <taxon>Craniata</taxon>
        <taxon>Vertebrata</taxon>
        <taxon>Euteleostomi</taxon>
        <taxon>Coelacanthiformes</taxon>
        <taxon>Coelacanthidae</taxon>
        <taxon>Latimeria</taxon>
    </lineage>
</organism>
<dbReference type="HOGENOM" id="CLU_036503_1_0_1"/>
<dbReference type="Proteomes" id="UP000008672">
    <property type="component" value="Unassembled WGS sequence"/>
</dbReference>
<evidence type="ECO:0000256" key="2">
    <source>
        <dbReference type="ARBA" id="ARBA00022692"/>
    </source>
</evidence>
<evidence type="ECO:0000256" key="3">
    <source>
        <dbReference type="ARBA" id="ARBA00022989"/>
    </source>
</evidence>
<proteinExistence type="inferred from homology"/>
<dbReference type="AlphaFoldDB" id="H3AJ21"/>
<evidence type="ECO:0000313" key="9">
    <source>
        <dbReference type="Proteomes" id="UP000008672"/>
    </source>
</evidence>
<evidence type="ECO:0000256" key="1">
    <source>
        <dbReference type="ARBA" id="ARBA00007387"/>
    </source>
</evidence>
<dbReference type="InParanoid" id="H3AJ21"/>
<keyword evidence="4 7" id="KW-0472">Membrane</keyword>
<dbReference type="Pfam" id="PF05705">
    <property type="entry name" value="DUF829"/>
    <property type="match status" value="1"/>
</dbReference>
<protein>
    <submittedName>
        <fullName evidence="8">Transmembrane protein 53</fullName>
    </submittedName>
</protein>
<comment type="similarity">
    <text evidence="1">Belongs to the TMEM53 family.</text>
</comment>
<evidence type="ECO:0000256" key="6">
    <source>
        <dbReference type="ARBA" id="ARBA00034303"/>
    </source>
</evidence>
<dbReference type="Ensembl" id="ENSLACT00000009716.1">
    <property type="protein sequence ID" value="ENSLACP00000009642.1"/>
    <property type="gene ID" value="ENSLACG00000008501.1"/>
</dbReference>
<comment type="subcellular location">
    <subcellularLocation>
        <location evidence="6">Nucleus outer membrane</location>
        <topology evidence="6">Single-pass membrane protein</topology>
    </subcellularLocation>
</comment>
<name>H3AJ21_LATCH</name>
<keyword evidence="5" id="KW-0539">Nucleus</keyword>
<dbReference type="EMBL" id="AFYH01169919">
    <property type="status" value="NOT_ANNOTATED_CDS"/>
    <property type="molecule type" value="Genomic_DNA"/>
</dbReference>
<dbReference type="OMA" id="VECLFWR"/>
<reference evidence="9" key="1">
    <citation type="submission" date="2011-08" db="EMBL/GenBank/DDBJ databases">
        <title>The draft genome of Latimeria chalumnae.</title>
        <authorList>
            <person name="Di Palma F."/>
            <person name="Alfoldi J."/>
            <person name="Johnson J."/>
            <person name="Berlin A."/>
            <person name="Gnerre S."/>
            <person name="Jaffe D."/>
            <person name="MacCallum I."/>
            <person name="Young S."/>
            <person name="Walker B.J."/>
            <person name="Lander E."/>
            <person name="Lindblad-Toh K."/>
        </authorList>
    </citation>
    <scope>NUCLEOTIDE SEQUENCE [LARGE SCALE GENOMIC DNA]</scope>
    <source>
        <strain evidence="9">Wild caught</strain>
    </source>
</reference>
<gene>
    <name evidence="8" type="primary">TMEM53</name>
</gene>
<reference evidence="8" key="2">
    <citation type="submission" date="2025-08" db="UniProtKB">
        <authorList>
            <consortium name="Ensembl"/>
        </authorList>
    </citation>
    <scope>IDENTIFICATION</scope>
</reference>
<dbReference type="PANTHER" id="PTHR12265">
    <property type="entry name" value="TRANSMEMBRANE PROTEIN 53"/>
    <property type="match status" value="1"/>
</dbReference>
<keyword evidence="3 7" id="KW-1133">Transmembrane helix</keyword>
<dbReference type="EMBL" id="AFYH01169918">
    <property type="status" value="NOT_ANNOTATED_CDS"/>
    <property type="molecule type" value="Genomic_DNA"/>
</dbReference>
<dbReference type="InterPro" id="IPR029058">
    <property type="entry name" value="AB_hydrolase_fold"/>
</dbReference>
<evidence type="ECO:0000256" key="7">
    <source>
        <dbReference type="SAM" id="Phobius"/>
    </source>
</evidence>
<dbReference type="FunCoup" id="H3AJ21">
    <property type="interactions" value="734"/>
</dbReference>
<evidence type="ECO:0000256" key="4">
    <source>
        <dbReference type="ARBA" id="ARBA00023136"/>
    </source>
</evidence>
<sequence>SVTGRFTHCLFFPSGAVGNTWGGEKEPLVILLGWGGCTDKLLAKYGAIYLKQGCITLRYIAPWKTVFFSEALGRKKLWPVAQKVLELLFDYEVDSHPILFHVFSNGGFMLYRYIVELLHREPAFHTFRVVGSIFDSAPGDKNVLGAIQALSLILTPSTNTVLRYLILAAFAVLVLFLRILLYPATRRFNENHYDAMKKDPSRWPQLYLYSKADQVIRSRDVERMLKLRQEQGVLVEAVDFASSEHVSHFRRFPKEYSARCVGFLKDCFQRASKPQGRRILLS</sequence>
<dbReference type="Gene3D" id="3.40.50.1820">
    <property type="entry name" value="alpha/beta hydrolase"/>
    <property type="match status" value="1"/>
</dbReference>
<keyword evidence="9" id="KW-1185">Reference proteome</keyword>
<accession>H3AJ21</accession>
<keyword evidence="2 7" id="KW-0812">Transmembrane</keyword>
<evidence type="ECO:0000313" key="8">
    <source>
        <dbReference type="Ensembl" id="ENSLACP00000009642.1"/>
    </source>
</evidence>
<dbReference type="InterPro" id="IPR008547">
    <property type="entry name" value="DUF829_TMEM53"/>
</dbReference>
<dbReference type="eggNOG" id="KOG2521">
    <property type="taxonomic scope" value="Eukaryota"/>
</dbReference>
<feature type="transmembrane region" description="Helical" evidence="7">
    <location>
        <begin position="161"/>
        <end position="181"/>
    </location>
</feature>
<dbReference type="PANTHER" id="PTHR12265:SF30">
    <property type="entry name" value="TRANSMEMBRANE PROTEIN 53"/>
    <property type="match status" value="1"/>
</dbReference>
<evidence type="ECO:0000256" key="5">
    <source>
        <dbReference type="ARBA" id="ARBA00023242"/>
    </source>
</evidence>